<sequence>MISKQMAMSLGWTFGPGQVIMQPQAVTLSNLAGNKGTAWTATLLGRHPSSTVVATTAWGATIPVDVNSQLSFTFANVGNHTVTVREYLYGFTRVSTFIVTIANAPAQTILPVGARIIVGGDSIEQNGMFGDLPSGGGGAGRGLGIWSLGKSTFKTAQTLNPRFRYDQWPDATRGIQYQDPVALTGPAATPYPWTNGSMRGWQGATTRGMINDFANQIALNPQGYVDASGINNFGTASADKKELMEKWRVARPSMPYVVCTMRPTGSGQEGPKPKATIQAQNALIRAWVQAKRDAGDVNVYLLDLYALLDSGDGWLRATDHVDGLHLSVMGATRCSNGVNAVMNLFVAAGNVLTGLNWALSRLPAARTNFTATPVTSSTPANVTGQCNGWDVRLSNSTKYGTQVVVSHASNEYGGNDLILDITPGDTVGTDIVDIRNSGGSGVTDAGTWSSQQWGRTVVEYEESGSSLHGLVSVTWASSPFDANYQSLGMSPSGEFPVPQPLGTRRYTACEAIPAKASATGFYAGCNFYVASGGDRTPFRIRIKRIGVFVTTDPRTEYV</sequence>
<protein>
    <submittedName>
        <fullName evidence="1">Uncharacterized protein</fullName>
    </submittedName>
</protein>
<dbReference type="SUPFAM" id="SSF52266">
    <property type="entry name" value="SGNH hydrolase"/>
    <property type="match status" value="1"/>
</dbReference>
<dbReference type="InterPro" id="IPR036514">
    <property type="entry name" value="SGNH_hydro_sf"/>
</dbReference>
<gene>
    <name evidence="1" type="primary">ERS_gp054</name>
</gene>
<reference evidence="2" key="1">
    <citation type="journal article" date="2024" name="Viruses">
        <title>New Genera and Species of Caulobacter and Brevundimonas Bacteriophages Provide Insights into Phage Genome Evolution.</title>
        <authorList>
            <person name="Ely B."/>
            <person name="Hils M."/>
            <person name="Clarke A."/>
            <person name="Albert M."/>
            <person name="Holness N."/>
            <person name="Lenski J."/>
            <person name="Mohammadi T."/>
        </authorList>
    </citation>
    <scope>NUCLEOTIDE SEQUENCE [LARGE SCALE GENOMIC DNA]</scope>
</reference>
<evidence type="ECO:0000313" key="1">
    <source>
        <dbReference type="EMBL" id="WCA46302.1"/>
    </source>
</evidence>
<accession>A0AAE9WWQ0</accession>
<keyword evidence="2" id="KW-1185">Reference proteome</keyword>
<dbReference type="Proteomes" id="UP001218127">
    <property type="component" value="Segment"/>
</dbReference>
<dbReference type="Gene3D" id="3.40.50.1110">
    <property type="entry name" value="SGNH hydrolase"/>
    <property type="match status" value="1"/>
</dbReference>
<proteinExistence type="predicted"/>
<name>A0AAE9WWQ0_9CAUD</name>
<organism evidence="1 2">
    <name type="scientific">Caulobacter phage ERS</name>
    <dbReference type="NCBI Taxonomy" id="3020392"/>
    <lineage>
        <taxon>Viruses</taxon>
        <taxon>Duplodnaviria</taxon>
        <taxon>Heunggongvirae</taxon>
        <taxon>Uroviricota</taxon>
        <taxon>Caudoviricetes</taxon>
        <taxon>Autographivirales</taxon>
        <taxon>Autonotataviridae</taxon>
        <taxon>Percyvirus</taxon>
        <taxon>Percyvirus ERS</taxon>
    </lineage>
</organism>
<evidence type="ECO:0000313" key="2">
    <source>
        <dbReference type="Proteomes" id="UP001218127"/>
    </source>
</evidence>
<dbReference type="EMBL" id="OQ137560">
    <property type="protein sequence ID" value="WCA46302.1"/>
    <property type="molecule type" value="Genomic_DNA"/>
</dbReference>